<dbReference type="EMBL" id="KQ965758">
    <property type="protein sequence ID" value="KXS15943.1"/>
    <property type="molecule type" value="Genomic_DNA"/>
</dbReference>
<dbReference type="Proteomes" id="UP000070544">
    <property type="component" value="Unassembled WGS sequence"/>
</dbReference>
<feature type="compositionally biased region" description="Low complexity" evidence="1">
    <location>
        <begin position="78"/>
        <end position="95"/>
    </location>
</feature>
<dbReference type="STRING" id="1344416.A0A139AHQ6"/>
<name>A0A139AHQ6_GONPJ</name>
<keyword evidence="3" id="KW-1185">Reference proteome</keyword>
<evidence type="ECO:0000313" key="2">
    <source>
        <dbReference type="EMBL" id="KXS15943.1"/>
    </source>
</evidence>
<accession>A0A139AHQ6</accession>
<feature type="compositionally biased region" description="Basic and acidic residues" evidence="1">
    <location>
        <begin position="253"/>
        <end position="271"/>
    </location>
</feature>
<proteinExistence type="predicted"/>
<feature type="region of interest" description="Disordered" evidence="1">
    <location>
        <begin position="415"/>
        <end position="437"/>
    </location>
</feature>
<feature type="region of interest" description="Disordered" evidence="1">
    <location>
        <begin position="1090"/>
        <end position="1200"/>
    </location>
</feature>
<feature type="compositionally biased region" description="Basic and acidic residues" evidence="1">
    <location>
        <begin position="1236"/>
        <end position="1247"/>
    </location>
</feature>
<sequence>MSSRVSSLASFLSSNTLALSAAAAASVALLALAASRSRTKSSSPATDSPSDSALASPPLSPQLKPHPESLAPPPLTPTPLRTQLPLDDSLSDPLSAHTPLPPLDTIPEQGDDEDVDEPPALLYVSSSATLVADHESEEGTPSHVKASPIDDDHPVARETPSASPDPSDAHLVTDASQALLATPTSESLTDEKTPALDASFSDTLFWRSDFPQVTVDLESAEPAPVPQEDTEEPATAPSSTILTTPPTPVRSAEPSRWRDISHLSRSTRDALRSSSPLPTVPSDLAPLALPARDDQLAEAVETPRSVGLEDSFKVVYPDAKESSETDDADLLAYWRSPVGVVEIVLPGDESEAKKGSKVEEPPVQNEDKEEESETTDGQEYATSTFSDSHYWRTAILDVDLDLDLDTAGQQATPAPAVAVPIPPLPSPPTESSAPAPVAAQTSQGKAWRDTSALVKAARDAVVQGREDKVQCGALVIDATMFGAAVAGNVEVEAVAEGVPELDKSFRFVPGAPSKESEFGYWGVAVGSVEIVEEEKVEAQAQNDAEAGVTAEVLEDENTTTQEEAVVLDAGDGGSAAGEYVPSDAVEVGTEVEVRTELGLEVGTEGDAEPSSSGDADGEADAPAEESPAQPVAEEDVPPGVPVAEEVRVDEHGAVVEADKAVEVEAVEPSAPTLSLIAEHLPDVTPDSSVAPAWGNILGNHSADVSDVVPEAVEVQDPSVPEEESKAAEEDLGPVGTIVDVKGPPKGAEKVEQPEVSPEPVLDAAPAKPVIQREPAPLAPPAPTSTQSSKPKKPISFEDLLAVPEFNPDAAEFVPTAIPAAAPVALAVHTALVPQATDLQDAATAQAHLSPSAPSFSPTVASFSPTAPSFTPTAVSFSPSAPSFSPSTAPFVPSAGVYATAFPQASVQAFQPAAGSSVPYAVAAGVAYGSLEVDAYGYEQAQQVVDGLESSEGVNLDAGDAYAEELAYGSVAGFAGMEDVLSAPAFTPSAALANPWSPYYPGTDLATLDAAHAFEQDPYAVAGTGYEGHVHGGRSGYGGRHGRHGHGNGQAHVGYSGSGEYGYLQQQGQGYGGNYEGGHYGGRRGRGRGYGGGYGSHGGANAHHNSNGNGASPAADGSNGTPSHSLRRAKTMPYGGAPAQQWERIDQTPGDAGARRVDRRKTDDLAGDELGNSAGEGELSGSGHFGRRGGGRGGGRGRGREEPQLATLSDFIDASLSGKLKKAKLAKPEPPAVQEKAPSEEPEKKPASPEKTNGTTAPPVAVGAVAKPVCVFGKNCLNKKTCNMVHPE</sequence>
<protein>
    <submittedName>
        <fullName evidence="2">Uncharacterized protein</fullName>
    </submittedName>
</protein>
<feature type="compositionally biased region" description="Low complexity" evidence="1">
    <location>
        <begin position="1098"/>
        <end position="1109"/>
    </location>
</feature>
<feature type="compositionally biased region" description="Acidic residues" evidence="1">
    <location>
        <begin position="367"/>
        <end position="376"/>
    </location>
</feature>
<evidence type="ECO:0000256" key="1">
    <source>
        <dbReference type="SAM" id="MobiDB-lite"/>
    </source>
</evidence>
<evidence type="ECO:0000313" key="3">
    <source>
        <dbReference type="Proteomes" id="UP000070544"/>
    </source>
</evidence>
<dbReference type="OrthoDB" id="10692203at2759"/>
<gene>
    <name evidence="2" type="ORF">M427DRAFT_31891</name>
</gene>
<feature type="region of interest" description="Disordered" evidence="1">
    <location>
        <begin position="346"/>
        <end position="384"/>
    </location>
</feature>
<feature type="compositionally biased region" description="Low complexity" evidence="1">
    <location>
        <begin position="35"/>
        <end position="63"/>
    </location>
</feature>
<organism evidence="2 3">
    <name type="scientific">Gonapodya prolifera (strain JEL478)</name>
    <name type="common">Monoblepharis prolifera</name>
    <dbReference type="NCBI Taxonomy" id="1344416"/>
    <lineage>
        <taxon>Eukaryota</taxon>
        <taxon>Fungi</taxon>
        <taxon>Fungi incertae sedis</taxon>
        <taxon>Chytridiomycota</taxon>
        <taxon>Chytridiomycota incertae sedis</taxon>
        <taxon>Monoblepharidomycetes</taxon>
        <taxon>Monoblepharidales</taxon>
        <taxon>Gonapodyaceae</taxon>
        <taxon>Gonapodya</taxon>
    </lineage>
</organism>
<feature type="region of interest" description="Disordered" evidence="1">
    <location>
        <begin position="1220"/>
        <end position="1258"/>
    </location>
</feature>
<feature type="region of interest" description="Disordered" evidence="1">
    <location>
        <begin position="597"/>
        <end position="639"/>
    </location>
</feature>
<feature type="compositionally biased region" description="Basic and acidic residues" evidence="1">
    <location>
        <begin position="1152"/>
        <end position="1163"/>
    </location>
</feature>
<feature type="region of interest" description="Disordered" evidence="1">
    <location>
        <begin position="713"/>
        <end position="760"/>
    </location>
</feature>
<feature type="region of interest" description="Disordered" evidence="1">
    <location>
        <begin position="215"/>
        <end position="285"/>
    </location>
</feature>
<feature type="compositionally biased region" description="Basic and acidic residues" evidence="1">
    <location>
        <begin position="350"/>
        <end position="360"/>
    </location>
</feature>
<feature type="region of interest" description="Disordered" evidence="1">
    <location>
        <begin position="35"/>
        <end position="194"/>
    </location>
</feature>
<reference evidence="2 3" key="1">
    <citation type="journal article" date="2015" name="Genome Biol. Evol.">
        <title>Phylogenomic analyses indicate that early fungi evolved digesting cell walls of algal ancestors of land plants.</title>
        <authorList>
            <person name="Chang Y."/>
            <person name="Wang S."/>
            <person name="Sekimoto S."/>
            <person name="Aerts A.L."/>
            <person name="Choi C."/>
            <person name="Clum A."/>
            <person name="LaButti K.M."/>
            <person name="Lindquist E.A."/>
            <person name="Yee Ngan C."/>
            <person name="Ohm R.A."/>
            <person name="Salamov A.A."/>
            <person name="Grigoriev I.V."/>
            <person name="Spatafora J.W."/>
            <person name="Berbee M.L."/>
        </authorList>
    </citation>
    <scope>NUCLEOTIDE SEQUENCE [LARGE SCALE GENOMIC DNA]</scope>
    <source>
        <strain evidence="2 3">JEL478</strain>
    </source>
</reference>
<feature type="compositionally biased region" description="Low complexity" evidence="1">
    <location>
        <begin position="233"/>
        <end position="244"/>
    </location>
</feature>